<reference evidence="2 3" key="1">
    <citation type="submission" date="2015-11" db="EMBL/GenBank/DDBJ databases">
        <title>Genomic analysis of 38 Legionella species identifies large and diverse effector repertoires.</title>
        <authorList>
            <person name="Burstein D."/>
            <person name="Amaro F."/>
            <person name="Zusman T."/>
            <person name="Lifshitz Z."/>
            <person name="Cohen O."/>
            <person name="Gilbert J.A."/>
            <person name="Pupko T."/>
            <person name="Shuman H.A."/>
            <person name="Segal G."/>
        </authorList>
    </citation>
    <scope>NUCLEOTIDE SEQUENCE [LARGE SCALE GENOMIC DNA]</scope>
    <source>
        <strain evidence="2 3">Mt.St.Helens-9</strain>
    </source>
</reference>
<sequence>MRKSRFFGKGSGSQWDKLININSAMWSTRSTESRVLSKGYTPISIGGSKLDKNNVVVKLKTLRTSSLVARTMRDVEFDRQRRKWLKSPNQIVPLGLQGQAQLVSYDKENGTVDMEQTAKNYRGHHQPESSEHIGFGLSYSDEYTLYHLMTLVSGNSSIVLVDPTILPDTHKYHQSVSSGPIVYDPDGTPSIHTHENEITLQDVPSFLIAGAIRRVGRRVEIATNPFFIDVHNPETPREIVRKSQEATMAFLNLSTIDRTGSPIPGMGRISEQEISEIVTEVVALNMEVNLEILSMSGQEQDIYYSILQEMRQHQHKPSTTYHSIEVVEDTEQKKEGVDTGKEEISPEQEESGPKTKI</sequence>
<dbReference type="PATRIC" id="fig|452.5.peg.2599"/>
<feature type="compositionally biased region" description="Basic and acidic residues" evidence="1">
    <location>
        <begin position="330"/>
        <end position="344"/>
    </location>
</feature>
<comment type="caution">
    <text evidence="2">The sequence shown here is derived from an EMBL/GenBank/DDBJ whole genome shotgun (WGS) entry which is preliminary data.</text>
</comment>
<dbReference type="EMBL" id="LNYX01000031">
    <property type="protein sequence ID" value="KTD61726.1"/>
    <property type="molecule type" value="Genomic_DNA"/>
</dbReference>
<name>A0A0W0YYN2_LEGSP</name>
<evidence type="ECO:0000313" key="2">
    <source>
        <dbReference type="EMBL" id="KTD61726.1"/>
    </source>
</evidence>
<protein>
    <submittedName>
        <fullName evidence="2">Uncharacterized protein</fullName>
    </submittedName>
</protein>
<organism evidence="2 3">
    <name type="scientific">Legionella spiritensis</name>
    <dbReference type="NCBI Taxonomy" id="452"/>
    <lineage>
        <taxon>Bacteria</taxon>
        <taxon>Pseudomonadati</taxon>
        <taxon>Pseudomonadota</taxon>
        <taxon>Gammaproteobacteria</taxon>
        <taxon>Legionellales</taxon>
        <taxon>Legionellaceae</taxon>
        <taxon>Legionella</taxon>
    </lineage>
</organism>
<gene>
    <name evidence="2" type="ORF">Lspi_2356</name>
</gene>
<dbReference type="AlphaFoldDB" id="A0A0W0YYN2"/>
<keyword evidence="3" id="KW-1185">Reference proteome</keyword>
<proteinExistence type="predicted"/>
<evidence type="ECO:0000256" key="1">
    <source>
        <dbReference type="SAM" id="MobiDB-lite"/>
    </source>
</evidence>
<dbReference type="Proteomes" id="UP000054877">
    <property type="component" value="Unassembled WGS sequence"/>
</dbReference>
<evidence type="ECO:0000313" key="3">
    <source>
        <dbReference type="Proteomes" id="UP000054877"/>
    </source>
</evidence>
<feature type="region of interest" description="Disordered" evidence="1">
    <location>
        <begin position="326"/>
        <end position="357"/>
    </location>
</feature>
<accession>A0A0W0YYN2</accession>